<dbReference type="InterPro" id="IPR035488">
    <property type="entry name" value="FrlB_SIS"/>
</dbReference>
<accession>A0A412PHA2</accession>
<dbReference type="SUPFAM" id="SSF53697">
    <property type="entry name" value="SIS domain"/>
    <property type="match status" value="1"/>
</dbReference>
<dbReference type="PIRSF" id="PIRSF009290">
    <property type="entry name" value="FrlB"/>
    <property type="match status" value="1"/>
</dbReference>
<comment type="caution">
    <text evidence="2">The sequence shown here is derived from an EMBL/GenBank/DDBJ whole genome shotgun (WGS) entry which is preliminary data.</text>
</comment>
<dbReference type="PANTHER" id="PTHR10937">
    <property type="entry name" value="GLUCOSAMINE--FRUCTOSE-6-PHOSPHATE AMINOTRANSFERASE, ISOMERIZING"/>
    <property type="match status" value="1"/>
</dbReference>
<evidence type="ECO:0000313" key="3">
    <source>
        <dbReference type="Proteomes" id="UP000284731"/>
    </source>
</evidence>
<evidence type="ECO:0000313" key="2">
    <source>
        <dbReference type="EMBL" id="RGT57531.1"/>
    </source>
</evidence>
<dbReference type="GO" id="GO:0006002">
    <property type="term" value="P:fructose 6-phosphate metabolic process"/>
    <property type="evidence" value="ECO:0007669"/>
    <property type="project" value="TreeGrafter"/>
</dbReference>
<dbReference type="GO" id="GO:0006047">
    <property type="term" value="P:UDP-N-acetylglucosamine metabolic process"/>
    <property type="evidence" value="ECO:0007669"/>
    <property type="project" value="TreeGrafter"/>
</dbReference>
<dbReference type="RefSeq" id="WP_118764051.1">
    <property type="nucleotide sequence ID" value="NZ_CABJCF010000001.1"/>
</dbReference>
<dbReference type="EMBL" id="QRWX01000001">
    <property type="protein sequence ID" value="RGT57531.1"/>
    <property type="molecule type" value="Genomic_DNA"/>
</dbReference>
<sequence length="353" mass="41210">MIITDLWKEGEGANLRNFHEDEDLKSVNGALALRKDIEKIIDQIWNDGFDNIFYIGIGGTYASAMQVEVYMRGRSKLPVYVENAAEFLTTGNKRFTNKSIAIISSVSGNTLEMIELVDKVHEIGGKVFSFIDTPNTVLTQPDKQDYLILYPKNEQLKFYMTANYFMFKNGEFAEYEDYNQNMEENLAKVLVNVEKQVDAWAYHYAKQKVEFLDKHPDLPHYFIGAGNQYGATYSYAMCYWEEQMWIRTKSISSPEFFHGMQEIIVKDTPITLFIGEDEQRSLSERVARFLPQVNANYVIIDTKEFELSGIKQEYRGSISHLVMHAVNNRVDAYMEKFLRHPLSIRRYYRQFDY</sequence>
<dbReference type="Proteomes" id="UP000284731">
    <property type="component" value="Unassembled WGS sequence"/>
</dbReference>
<dbReference type="GO" id="GO:0097367">
    <property type="term" value="F:carbohydrate derivative binding"/>
    <property type="evidence" value="ECO:0007669"/>
    <property type="project" value="InterPro"/>
</dbReference>
<dbReference type="Pfam" id="PF01380">
    <property type="entry name" value="SIS"/>
    <property type="match status" value="1"/>
</dbReference>
<name>A0A412PHA2_9FIRM</name>
<dbReference type="InterPro" id="IPR046348">
    <property type="entry name" value="SIS_dom_sf"/>
</dbReference>
<dbReference type="InterPro" id="IPR024713">
    <property type="entry name" value="Fructosamine_deglycase_FrlB"/>
</dbReference>
<dbReference type="AlphaFoldDB" id="A0A412PHA2"/>
<protein>
    <submittedName>
        <fullName evidence="2">SIS domain-containing protein</fullName>
    </submittedName>
</protein>
<gene>
    <name evidence="2" type="ORF">DWX20_00330</name>
</gene>
<dbReference type="Gene3D" id="3.40.50.10490">
    <property type="entry name" value="Glucose-6-phosphate isomerase like protein, domain 1"/>
    <property type="match status" value="2"/>
</dbReference>
<dbReference type="InterPro" id="IPR001347">
    <property type="entry name" value="SIS_dom"/>
</dbReference>
<reference evidence="2 3" key="1">
    <citation type="submission" date="2018-08" db="EMBL/GenBank/DDBJ databases">
        <title>A genome reference for cultivated species of the human gut microbiota.</title>
        <authorList>
            <person name="Zou Y."/>
            <person name="Xue W."/>
            <person name="Luo G."/>
        </authorList>
    </citation>
    <scope>NUCLEOTIDE SEQUENCE [LARGE SCALE GENOMIC DNA]</scope>
    <source>
        <strain evidence="2 3">AF18-46</strain>
    </source>
</reference>
<organism evidence="2 3">
    <name type="scientific">Solobacterium moorei</name>
    <dbReference type="NCBI Taxonomy" id="102148"/>
    <lineage>
        <taxon>Bacteria</taxon>
        <taxon>Bacillati</taxon>
        <taxon>Bacillota</taxon>
        <taxon>Erysipelotrichia</taxon>
        <taxon>Erysipelotrichales</taxon>
        <taxon>Erysipelotrichaceae</taxon>
        <taxon>Solobacterium</taxon>
    </lineage>
</organism>
<proteinExistence type="predicted"/>
<dbReference type="PROSITE" id="PS51464">
    <property type="entry name" value="SIS"/>
    <property type="match status" value="1"/>
</dbReference>
<dbReference type="PANTHER" id="PTHR10937:SF14">
    <property type="entry name" value="FRUCTOSELYSINE 6-PHOSPHATE DEGLYCASE"/>
    <property type="match status" value="1"/>
</dbReference>
<feature type="domain" description="SIS" evidence="1">
    <location>
        <begin position="40"/>
        <end position="172"/>
    </location>
</feature>
<evidence type="ECO:0000259" key="1">
    <source>
        <dbReference type="PROSITE" id="PS51464"/>
    </source>
</evidence>
<dbReference type="CDD" id="cd05710">
    <property type="entry name" value="SIS_1"/>
    <property type="match status" value="1"/>
</dbReference>
<dbReference type="GO" id="GO:0004360">
    <property type="term" value="F:glutamine-fructose-6-phosphate transaminase (isomerizing) activity"/>
    <property type="evidence" value="ECO:0007669"/>
    <property type="project" value="TreeGrafter"/>
</dbReference>
<dbReference type="GO" id="GO:0006487">
    <property type="term" value="P:protein N-linked glycosylation"/>
    <property type="evidence" value="ECO:0007669"/>
    <property type="project" value="TreeGrafter"/>
</dbReference>